<dbReference type="InterPro" id="IPR048634">
    <property type="entry name" value="SecD_SecF_C"/>
</dbReference>
<reference evidence="12 13" key="1">
    <citation type="submission" date="2015-05" db="EMBL/GenBank/DDBJ databases">
        <title>Complete genome sequence of Corynebacterium epidermidicanis DSM 45586, isolated from the skin of a dog suffering from pruritus.</title>
        <authorList>
            <person name="Ruckert C."/>
            <person name="Albersmeier A."/>
            <person name="Winkler A."/>
            <person name="Tauch A."/>
        </authorList>
    </citation>
    <scope>NUCLEOTIDE SEQUENCE [LARGE SCALE GENOMIC DNA]</scope>
    <source>
        <strain evidence="12 13">DSM 45586</strain>
    </source>
</reference>
<comment type="subcellular location">
    <subcellularLocation>
        <location evidence="1 9">Cell membrane</location>
        <topology evidence="1 9">Multi-pass membrane protein</topology>
    </subcellularLocation>
</comment>
<evidence type="ECO:0000259" key="11">
    <source>
        <dbReference type="Pfam" id="PF02355"/>
    </source>
</evidence>
<evidence type="ECO:0000256" key="7">
    <source>
        <dbReference type="ARBA" id="ARBA00023010"/>
    </source>
</evidence>
<organism evidence="12 13">
    <name type="scientific">Corynebacterium epidermidicanis</name>
    <dbReference type="NCBI Taxonomy" id="1050174"/>
    <lineage>
        <taxon>Bacteria</taxon>
        <taxon>Bacillati</taxon>
        <taxon>Actinomycetota</taxon>
        <taxon>Actinomycetes</taxon>
        <taxon>Mycobacteriales</taxon>
        <taxon>Corynebacteriaceae</taxon>
        <taxon>Corynebacterium</taxon>
    </lineage>
</organism>
<comment type="subunit">
    <text evidence="9">Forms a complex with SecD. Part of the essential Sec protein translocation apparatus which comprises SecA, SecYEG and auxiliary proteins SecDF. Other proteins may also be involved.</text>
</comment>
<evidence type="ECO:0000313" key="12">
    <source>
        <dbReference type="EMBL" id="AKK03273.1"/>
    </source>
</evidence>
<sequence>MAQSTMNRLYTGEGGIDFIGRTKLWYSITIALLVGSILVIALRGFTMGIDFEGGTKMNMPAANLTTEQVEEAFTEATNVSPQLVQIVGAGDTRTLEIHTPRLSDEQIATARNALYEKFTPADATGKPTPDAIGDSTVSESWGSTITNRMIISMLVFFGLVFIYIMFRFERDMAVAAIAALVVDIVVISGTYSLVGFEVTPATIIGLLTVLSFSLYDTVVVFDKVKENTAGYEASTRRTYAEQANLAVNQTVMRSISTTVISALPILALMVVAVWMMGVGTLKDLALVQLIGIIEGAFSSVLLATPLLVTFKRRQKKVRAHDAAVAAARAGTPDATVAVAPIDGVSPAKRVVTTPVVPAKPVDTSGGLDKTGNGRTWRPNQGS</sequence>
<dbReference type="InterPro" id="IPR005665">
    <property type="entry name" value="SecF_bac"/>
</dbReference>
<keyword evidence="2 9" id="KW-0813">Transport</keyword>
<keyword evidence="3 9" id="KW-1003">Cell membrane</keyword>
<dbReference type="STRING" id="1050174.CEPID_07075"/>
<keyword evidence="5 9" id="KW-0653">Protein transport</keyword>
<feature type="region of interest" description="Disordered" evidence="10">
    <location>
        <begin position="357"/>
        <end position="382"/>
    </location>
</feature>
<dbReference type="KEGG" id="cei:CEPID_07075"/>
<evidence type="ECO:0000256" key="4">
    <source>
        <dbReference type="ARBA" id="ARBA00022692"/>
    </source>
</evidence>
<feature type="transmembrane region" description="Helical" evidence="9">
    <location>
        <begin position="259"/>
        <end position="279"/>
    </location>
</feature>
<evidence type="ECO:0000256" key="6">
    <source>
        <dbReference type="ARBA" id="ARBA00022989"/>
    </source>
</evidence>
<keyword evidence="4 9" id="KW-0812">Transmembrane</keyword>
<keyword evidence="8 9" id="KW-0472">Membrane</keyword>
<dbReference type="PATRIC" id="fig|1050174.4.peg.1432"/>
<feature type="domain" description="Protein export membrane protein SecD/SecF C-terminal" evidence="11">
    <location>
        <begin position="130"/>
        <end position="312"/>
    </location>
</feature>
<feature type="transmembrane region" description="Helical" evidence="9">
    <location>
        <begin position="285"/>
        <end position="308"/>
    </location>
</feature>
<dbReference type="GO" id="GO:0006605">
    <property type="term" value="P:protein targeting"/>
    <property type="evidence" value="ECO:0007669"/>
    <property type="project" value="UniProtKB-UniRule"/>
</dbReference>
<dbReference type="InterPro" id="IPR022645">
    <property type="entry name" value="SecD/SecF_bac"/>
</dbReference>
<dbReference type="SUPFAM" id="SSF82866">
    <property type="entry name" value="Multidrug efflux transporter AcrB transmembrane domain"/>
    <property type="match status" value="1"/>
</dbReference>
<keyword evidence="7 9" id="KW-0811">Translocation</keyword>
<dbReference type="Gene3D" id="1.20.1640.10">
    <property type="entry name" value="Multidrug efflux transporter AcrB transmembrane domain"/>
    <property type="match status" value="1"/>
</dbReference>
<gene>
    <name evidence="9 12" type="primary">secF</name>
    <name evidence="12" type="ORF">CEPID_07075</name>
</gene>
<dbReference type="InterPro" id="IPR022813">
    <property type="entry name" value="SecD/SecF_arch_bac"/>
</dbReference>
<dbReference type="PANTHER" id="PTHR30081:SF8">
    <property type="entry name" value="PROTEIN TRANSLOCASE SUBUNIT SECF"/>
    <property type="match status" value="1"/>
</dbReference>
<feature type="transmembrane region" description="Helical" evidence="9">
    <location>
        <begin position="149"/>
        <end position="166"/>
    </location>
</feature>
<evidence type="ECO:0000256" key="8">
    <source>
        <dbReference type="ARBA" id="ARBA00023136"/>
    </source>
</evidence>
<dbReference type="Proteomes" id="UP000035368">
    <property type="component" value="Chromosome"/>
</dbReference>
<evidence type="ECO:0000256" key="1">
    <source>
        <dbReference type="ARBA" id="ARBA00004651"/>
    </source>
</evidence>
<dbReference type="PRINTS" id="PR01755">
    <property type="entry name" value="SECFTRNLCASE"/>
</dbReference>
<dbReference type="GO" id="GO:0005886">
    <property type="term" value="C:plasma membrane"/>
    <property type="evidence" value="ECO:0007669"/>
    <property type="project" value="UniProtKB-SubCell"/>
</dbReference>
<feature type="transmembrane region" description="Helical" evidence="9">
    <location>
        <begin position="24"/>
        <end position="45"/>
    </location>
</feature>
<dbReference type="EMBL" id="CP011541">
    <property type="protein sequence ID" value="AKK03273.1"/>
    <property type="molecule type" value="Genomic_DNA"/>
</dbReference>
<accession>A0A0G3GUS3</accession>
<feature type="transmembrane region" description="Helical" evidence="9">
    <location>
        <begin position="173"/>
        <end position="194"/>
    </location>
</feature>
<comment type="function">
    <text evidence="9">Part of the Sec protein translocase complex. Interacts with the SecYEG preprotein conducting channel. SecDF uses the proton motive force (PMF) to complete protein translocation after the ATP-dependent function of SecA.</text>
</comment>
<dbReference type="Pfam" id="PF02355">
    <property type="entry name" value="SecD_SecF_C"/>
    <property type="match status" value="1"/>
</dbReference>
<proteinExistence type="inferred from homology"/>
<evidence type="ECO:0000256" key="3">
    <source>
        <dbReference type="ARBA" id="ARBA00022475"/>
    </source>
</evidence>
<feature type="transmembrane region" description="Helical" evidence="9">
    <location>
        <begin position="200"/>
        <end position="221"/>
    </location>
</feature>
<dbReference type="AlphaFoldDB" id="A0A0G3GUS3"/>
<protein>
    <recommendedName>
        <fullName evidence="9">Protein-export membrane protein SecF</fullName>
    </recommendedName>
</protein>
<dbReference type="GO" id="GO:0043952">
    <property type="term" value="P:protein transport by the Sec complex"/>
    <property type="evidence" value="ECO:0007669"/>
    <property type="project" value="UniProtKB-UniRule"/>
</dbReference>
<evidence type="ECO:0000256" key="5">
    <source>
        <dbReference type="ARBA" id="ARBA00022927"/>
    </source>
</evidence>
<comment type="similarity">
    <text evidence="9">Belongs to the SecD/SecF family. SecF subfamily.</text>
</comment>
<evidence type="ECO:0000313" key="13">
    <source>
        <dbReference type="Proteomes" id="UP000035368"/>
    </source>
</evidence>
<dbReference type="GO" id="GO:0015450">
    <property type="term" value="F:protein-transporting ATPase activity"/>
    <property type="evidence" value="ECO:0007669"/>
    <property type="project" value="InterPro"/>
</dbReference>
<dbReference type="NCBIfam" id="TIGR00966">
    <property type="entry name" value="transloc_SecF"/>
    <property type="match status" value="1"/>
</dbReference>
<dbReference type="RefSeq" id="WP_236684220.1">
    <property type="nucleotide sequence ID" value="NZ_CP011541.1"/>
</dbReference>
<dbReference type="PANTHER" id="PTHR30081">
    <property type="entry name" value="PROTEIN-EXPORT MEMBRANE PROTEIN SEC"/>
    <property type="match status" value="1"/>
</dbReference>
<keyword evidence="6 9" id="KW-1133">Transmembrane helix</keyword>
<dbReference type="HAMAP" id="MF_01464_B">
    <property type="entry name" value="SecF_B"/>
    <property type="match status" value="1"/>
</dbReference>
<keyword evidence="13" id="KW-1185">Reference proteome</keyword>
<evidence type="ECO:0000256" key="9">
    <source>
        <dbReference type="HAMAP-Rule" id="MF_01464"/>
    </source>
</evidence>
<evidence type="ECO:0000256" key="10">
    <source>
        <dbReference type="SAM" id="MobiDB-lite"/>
    </source>
</evidence>
<evidence type="ECO:0000256" key="2">
    <source>
        <dbReference type="ARBA" id="ARBA00022448"/>
    </source>
</evidence>
<name>A0A0G3GUS3_9CORY</name>
<dbReference type="GO" id="GO:0065002">
    <property type="term" value="P:intracellular protein transmembrane transport"/>
    <property type="evidence" value="ECO:0007669"/>
    <property type="project" value="UniProtKB-UniRule"/>
</dbReference>